<dbReference type="Proteomes" id="UP000610594">
    <property type="component" value="Unassembled WGS sequence"/>
</dbReference>
<comment type="caution">
    <text evidence="1">The sequence shown here is derived from an EMBL/GenBank/DDBJ whole genome shotgun (WGS) entry which is preliminary data.</text>
</comment>
<name>A0ABX0MYW4_9BURK</name>
<keyword evidence="2" id="KW-1185">Reference proteome</keyword>
<evidence type="ECO:0000313" key="2">
    <source>
        <dbReference type="Proteomes" id="UP000610594"/>
    </source>
</evidence>
<protein>
    <submittedName>
        <fullName evidence="1">Uncharacterized protein</fullName>
    </submittedName>
</protein>
<dbReference type="SUPFAM" id="SSF82171">
    <property type="entry name" value="DPP6 N-terminal domain-like"/>
    <property type="match status" value="1"/>
</dbReference>
<sequence length="120" mass="13707">MAITALLTVKRQIWMLAEDTVFIYDPDTDKIVNKLPLGAKFTYADWQIAWNAGSMVESNGYVYIYANDTKTTNLYRVNISKPESVELIRKGESGMLKVDADGNIYMVNEEEIVKYNMPLQ</sequence>
<accession>A0ABX0MYW4</accession>
<dbReference type="RefSeq" id="WP_167241429.1">
    <property type="nucleotide sequence ID" value="NZ_WHJF01000330.1"/>
</dbReference>
<gene>
    <name evidence="1" type="ORF">F1735_33780</name>
</gene>
<dbReference type="EMBL" id="WHJF01000330">
    <property type="protein sequence ID" value="NHZ67167.1"/>
    <property type="molecule type" value="Genomic_DNA"/>
</dbReference>
<organism evidence="1 2">
    <name type="scientific">Massilia genomosp. 1</name>
    <dbReference type="NCBI Taxonomy" id="2609280"/>
    <lineage>
        <taxon>Bacteria</taxon>
        <taxon>Pseudomonadati</taxon>
        <taxon>Pseudomonadota</taxon>
        <taxon>Betaproteobacteria</taxon>
        <taxon>Burkholderiales</taxon>
        <taxon>Oxalobacteraceae</taxon>
        <taxon>Telluria group</taxon>
        <taxon>Massilia</taxon>
    </lineage>
</organism>
<reference evidence="1 2" key="1">
    <citation type="submission" date="2019-10" db="EMBL/GenBank/DDBJ databases">
        <title>Taxonomy of Antarctic Massilia spp.: description of Massilia rubra sp. nov., Massilia aquatica sp. nov., Massilia mucilaginosa sp. nov., Massilia frigida sp. nov. isolated from streams, lakes and regoliths.</title>
        <authorList>
            <person name="Holochova P."/>
            <person name="Sedlacek I."/>
            <person name="Kralova S."/>
            <person name="Maslanova I."/>
            <person name="Busse H.-J."/>
            <person name="Stankova E."/>
            <person name="Vrbovska V."/>
            <person name="Kovarovic V."/>
            <person name="Bartak M."/>
            <person name="Svec P."/>
            <person name="Pantucek R."/>
        </authorList>
    </citation>
    <scope>NUCLEOTIDE SEQUENCE [LARGE SCALE GENOMIC DNA]</scope>
    <source>
        <strain evidence="1 2">CCM 8694</strain>
    </source>
</reference>
<proteinExistence type="predicted"/>
<evidence type="ECO:0000313" key="1">
    <source>
        <dbReference type="EMBL" id="NHZ67167.1"/>
    </source>
</evidence>